<dbReference type="Proteomes" id="UP001152795">
    <property type="component" value="Unassembled WGS sequence"/>
</dbReference>
<reference evidence="1" key="1">
    <citation type="submission" date="2020-04" db="EMBL/GenBank/DDBJ databases">
        <authorList>
            <person name="Alioto T."/>
            <person name="Alioto T."/>
            <person name="Gomez Garrido J."/>
        </authorList>
    </citation>
    <scope>NUCLEOTIDE SEQUENCE</scope>
    <source>
        <strain evidence="1">A484AB</strain>
    </source>
</reference>
<keyword evidence="2" id="KW-1185">Reference proteome</keyword>
<sequence>ATDMWDKIQNRGALPDSGRKVARVIMLRWRIMLRKNESTPEEVTTTTLTCLVLHNICIAKGDAILATLDVTFNQTTNARKSGEEIRDELHMTEV</sequence>
<organism evidence="1 2">
    <name type="scientific">Paramuricea clavata</name>
    <name type="common">Red gorgonian</name>
    <name type="synonym">Violescent sea-whip</name>
    <dbReference type="NCBI Taxonomy" id="317549"/>
    <lineage>
        <taxon>Eukaryota</taxon>
        <taxon>Metazoa</taxon>
        <taxon>Cnidaria</taxon>
        <taxon>Anthozoa</taxon>
        <taxon>Octocorallia</taxon>
        <taxon>Malacalcyonacea</taxon>
        <taxon>Plexauridae</taxon>
        <taxon>Paramuricea</taxon>
    </lineage>
</organism>
<proteinExistence type="predicted"/>
<accession>A0A7D9LVB8</accession>
<evidence type="ECO:0000313" key="1">
    <source>
        <dbReference type="EMBL" id="CAB4039757.1"/>
    </source>
</evidence>
<name>A0A7D9LVB8_PARCT</name>
<dbReference type="EMBL" id="CACRXK020025826">
    <property type="protein sequence ID" value="CAB4039757.1"/>
    <property type="molecule type" value="Genomic_DNA"/>
</dbReference>
<dbReference type="AlphaFoldDB" id="A0A7D9LVB8"/>
<evidence type="ECO:0000313" key="2">
    <source>
        <dbReference type="Proteomes" id="UP001152795"/>
    </source>
</evidence>
<comment type="caution">
    <text evidence="1">The sequence shown here is derived from an EMBL/GenBank/DDBJ whole genome shotgun (WGS) entry which is preliminary data.</text>
</comment>
<gene>
    <name evidence="1" type="ORF">PACLA_8A047720</name>
</gene>
<protein>
    <submittedName>
        <fullName evidence="1">Uncharacterized protein</fullName>
    </submittedName>
</protein>
<feature type="non-terminal residue" evidence="1">
    <location>
        <position position="1"/>
    </location>
</feature>